<evidence type="ECO:0000256" key="5">
    <source>
        <dbReference type="ARBA" id="ARBA00012574"/>
    </source>
</evidence>
<keyword evidence="7" id="KW-0645">Protease</keyword>
<keyword evidence="8 14" id="KW-0479">Metal-binding</keyword>
<feature type="region of interest" description="Disordered" evidence="15">
    <location>
        <begin position="745"/>
        <end position="767"/>
    </location>
</feature>
<sequence>MDSGAINASNAGELAERLRWEQQDYWVHLEAESPLEKYPAKQHARRVAEELRTLGRGDGLIYLPGTPSRNIEDSDMPIKWRQRRYFYYVSGCNEPDCHLTYDTDIDRLVLYIPRIDPRKALYNGRGSTRAEALQKYDIDDVHYVDELPRAIKYWQDYHSGSVYALHPSQFPPAGKESRRGMDLTPSTRFDAVWLQPAMNRARIIKDEHEIKLIKKANDISSQAHAEVLANILRFKNEAQVEGLFLNYCISKQAKEQAYDPIAASGPNAGTLHYSANNEDFGDRQLMCLDASCEYELYASDITRTFPLSGAWPSNEARNIYHLVERMQDACIKRVAPGVRYLDLHILAHQIAIDGLISLGILHNGTREEIFKAGTSRAFFPHGLGHHVGLEVHDVGQGELMSITKSGRNAAKAPSLYPEDFHLPVWSAAHCMAPADPHSPHLEENMVVTIEPGIYFSSYMLTNFYLPDPIHSRYINLKVLKKYMPIGGVRIEDDIRVTSKGYENLTTAPKGEEMIEIIRKQKSDWPYTSNPKDSSTSDRIPKYPRRSLGEPEPLERAPGISKDAPHLMQMPLARAQTLPSERRERRSVDFEPFDGPSLFSGFKRASTVDEVTLGQRRTTSKQKIARVSVCGDDSSDFEHSYVGFSGEAHSRHSMRTGTKKPLCQSCCILVQTLGRLRQNLPKSVHSSPNREKKQTQEPPPPPQEEQTRQVRRVSTMPCVDDATTIPSLRSHSSIPDLPHRKSQAEFVKIPSSTQLHSRRTQDARQQQRFENIKEESRKLDRASTLPTFNPSSADVEYLYRKSLNPQGFAPPFYTGPFNDTHSTPDSKTITTTSTKSFPSSTAPSTALPSRSSHSTPSYSEKTAKQPYTDYINPSQAAMAHSLQPNLKEDKDKITHLLQKLNSLDLSQPGASADFKAQGKELLRHLERLRLSDKGLAETKPARDRGSHKDAKNEQFELI</sequence>
<dbReference type="Proteomes" id="UP000799778">
    <property type="component" value="Unassembled WGS sequence"/>
</dbReference>
<evidence type="ECO:0000259" key="16">
    <source>
        <dbReference type="SMART" id="SM01011"/>
    </source>
</evidence>
<organism evidence="17 18">
    <name type="scientific">Aaosphaeria arxii CBS 175.79</name>
    <dbReference type="NCBI Taxonomy" id="1450172"/>
    <lineage>
        <taxon>Eukaryota</taxon>
        <taxon>Fungi</taxon>
        <taxon>Dikarya</taxon>
        <taxon>Ascomycota</taxon>
        <taxon>Pezizomycotina</taxon>
        <taxon>Dothideomycetes</taxon>
        <taxon>Pleosporomycetidae</taxon>
        <taxon>Pleosporales</taxon>
        <taxon>Pleosporales incertae sedis</taxon>
        <taxon>Aaosphaeria</taxon>
    </lineage>
</organism>
<evidence type="ECO:0000256" key="9">
    <source>
        <dbReference type="ARBA" id="ARBA00022801"/>
    </source>
</evidence>
<evidence type="ECO:0000256" key="2">
    <source>
        <dbReference type="ARBA" id="ARBA00001936"/>
    </source>
</evidence>
<feature type="compositionally biased region" description="Basic and acidic residues" evidence="15">
    <location>
        <begin position="534"/>
        <end position="554"/>
    </location>
</feature>
<reference evidence="17" key="1">
    <citation type="journal article" date="2020" name="Stud. Mycol.">
        <title>101 Dothideomycetes genomes: a test case for predicting lifestyles and emergence of pathogens.</title>
        <authorList>
            <person name="Haridas S."/>
            <person name="Albert R."/>
            <person name="Binder M."/>
            <person name="Bloem J."/>
            <person name="Labutti K."/>
            <person name="Salamov A."/>
            <person name="Andreopoulos B."/>
            <person name="Baker S."/>
            <person name="Barry K."/>
            <person name="Bills G."/>
            <person name="Bluhm B."/>
            <person name="Cannon C."/>
            <person name="Castanera R."/>
            <person name="Culley D."/>
            <person name="Daum C."/>
            <person name="Ezra D."/>
            <person name="Gonzalez J."/>
            <person name="Henrissat B."/>
            <person name="Kuo A."/>
            <person name="Liang C."/>
            <person name="Lipzen A."/>
            <person name="Lutzoni F."/>
            <person name="Magnuson J."/>
            <person name="Mondo S."/>
            <person name="Nolan M."/>
            <person name="Ohm R."/>
            <person name="Pangilinan J."/>
            <person name="Park H.-J."/>
            <person name="Ramirez L."/>
            <person name="Alfaro M."/>
            <person name="Sun H."/>
            <person name="Tritt A."/>
            <person name="Yoshinaga Y."/>
            <person name="Zwiers L.-H."/>
            <person name="Turgeon B."/>
            <person name="Goodwin S."/>
            <person name="Spatafora J."/>
            <person name="Crous P."/>
            <person name="Grigoriev I."/>
        </authorList>
    </citation>
    <scope>NUCLEOTIDE SEQUENCE</scope>
    <source>
        <strain evidence="17">CBS 175.79</strain>
    </source>
</reference>
<keyword evidence="18" id="KW-1185">Reference proteome</keyword>
<dbReference type="AlphaFoldDB" id="A0A6A5XDL1"/>
<evidence type="ECO:0000256" key="11">
    <source>
        <dbReference type="ARBA" id="ARBA00023211"/>
    </source>
</evidence>
<evidence type="ECO:0000256" key="4">
    <source>
        <dbReference type="ARBA" id="ARBA00008766"/>
    </source>
</evidence>
<comment type="catalytic activity">
    <reaction evidence="1">
        <text>Release of any N-terminal amino acid, including proline, that is linked to proline, even from a dipeptide or tripeptide.</text>
        <dbReference type="EC" id="3.4.11.9"/>
    </reaction>
</comment>
<dbReference type="SUPFAM" id="SSF53092">
    <property type="entry name" value="Creatinase/prolidase N-terminal domain"/>
    <property type="match status" value="1"/>
</dbReference>
<feature type="compositionally biased region" description="Basic and acidic residues" evidence="15">
    <location>
        <begin position="758"/>
        <end position="767"/>
    </location>
</feature>
<dbReference type="CDD" id="cd01087">
    <property type="entry name" value="Prolidase"/>
    <property type="match status" value="1"/>
</dbReference>
<evidence type="ECO:0000256" key="7">
    <source>
        <dbReference type="ARBA" id="ARBA00022670"/>
    </source>
</evidence>
<feature type="region of interest" description="Disordered" evidence="15">
    <location>
        <begin position="927"/>
        <end position="957"/>
    </location>
</feature>
<evidence type="ECO:0000256" key="12">
    <source>
        <dbReference type="ARBA" id="ARBA00030849"/>
    </source>
</evidence>
<feature type="compositionally biased region" description="Polar residues" evidence="15">
    <location>
        <begin position="723"/>
        <end position="732"/>
    </location>
</feature>
<feature type="compositionally biased region" description="Low complexity" evidence="15">
    <location>
        <begin position="819"/>
        <end position="858"/>
    </location>
</feature>
<dbReference type="InterPro" id="IPR052433">
    <property type="entry name" value="X-Pro_dipept-like"/>
</dbReference>
<dbReference type="GO" id="GO:0006508">
    <property type="term" value="P:proteolysis"/>
    <property type="evidence" value="ECO:0007669"/>
    <property type="project" value="UniProtKB-KW"/>
</dbReference>
<evidence type="ECO:0000256" key="3">
    <source>
        <dbReference type="ARBA" id="ARBA00002443"/>
    </source>
</evidence>
<evidence type="ECO:0000256" key="1">
    <source>
        <dbReference type="ARBA" id="ARBA00001424"/>
    </source>
</evidence>
<evidence type="ECO:0000256" key="15">
    <source>
        <dbReference type="SAM" id="MobiDB-lite"/>
    </source>
</evidence>
<evidence type="ECO:0000256" key="13">
    <source>
        <dbReference type="ARBA" id="ARBA00032413"/>
    </source>
</evidence>
<dbReference type="InterPro" id="IPR000994">
    <property type="entry name" value="Pept_M24"/>
</dbReference>
<comment type="cofactor">
    <cofactor evidence="2">
        <name>Mn(2+)</name>
        <dbReference type="ChEBI" id="CHEBI:29035"/>
    </cofactor>
</comment>
<dbReference type="PANTHER" id="PTHR43226:SF3">
    <property type="entry name" value="XAA-PRO AMINOPEPTIDASE AN0832-RELATED"/>
    <property type="match status" value="1"/>
</dbReference>
<evidence type="ECO:0000313" key="17">
    <source>
        <dbReference type="EMBL" id="KAF2011098.1"/>
    </source>
</evidence>
<evidence type="ECO:0000256" key="14">
    <source>
        <dbReference type="RuleBase" id="RU000590"/>
    </source>
</evidence>
<protein>
    <recommendedName>
        <fullName evidence="5">Xaa-Pro aminopeptidase</fullName>
        <ecNumber evidence="5">3.4.11.9</ecNumber>
    </recommendedName>
    <alternativeName>
        <fullName evidence="12">Aminoacylproline aminopeptidase</fullName>
    </alternativeName>
    <alternativeName>
        <fullName evidence="13">Prolidase</fullName>
    </alternativeName>
</protein>
<gene>
    <name evidence="17" type="ORF">BU24DRAFT_466827</name>
</gene>
<dbReference type="InterPro" id="IPR029149">
    <property type="entry name" value="Creatin/AminoP/Spt16_N"/>
</dbReference>
<dbReference type="SUPFAM" id="SSF55920">
    <property type="entry name" value="Creatinase/aminopeptidase"/>
    <property type="match status" value="1"/>
</dbReference>
<comment type="similarity">
    <text evidence="4 14">Belongs to the peptidase M24B family.</text>
</comment>
<evidence type="ECO:0000256" key="10">
    <source>
        <dbReference type="ARBA" id="ARBA00023049"/>
    </source>
</evidence>
<dbReference type="InterPro" id="IPR007865">
    <property type="entry name" value="Aminopep_P_N"/>
</dbReference>
<dbReference type="Pfam" id="PF05195">
    <property type="entry name" value="AMP_N"/>
    <property type="match status" value="1"/>
</dbReference>
<dbReference type="EC" id="3.4.11.9" evidence="5"/>
<dbReference type="RefSeq" id="XP_033379437.1">
    <property type="nucleotide sequence ID" value="XM_033532401.1"/>
</dbReference>
<feature type="region of interest" description="Disordered" evidence="15">
    <location>
        <begin position="809"/>
        <end position="861"/>
    </location>
</feature>
<evidence type="ECO:0000256" key="6">
    <source>
        <dbReference type="ARBA" id="ARBA00022438"/>
    </source>
</evidence>
<dbReference type="OrthoDB" id="10261878at2759"/>
<dbReference type="InterPro" id="IPR036005">
    <property type="entry name" value="Creatinase/aminopeptidase-like"/>
</dbReference>
<dbReference type="Gene3D" id="3.90.230.10">
    <property type="entry name" value="Creatinase/methionine aminopeptidase superfamily"/>
    <property type="match status" value="1"/>
</dbReference>
<feature type="region of interest" description="Disordered" evidence="15">
    <location>
        <begin position="677"/>
        <end position="712"/>
    </location>
</feature>
<dbReference type="GeneID" id="54289798"/>
<proteinExistence type="inferred from homology"/>
<name>A0A6A5XDL1_9PLEO</name>
<comment type="function">
    <text evidence="3">Catalyzes the removal of a penultimate prolyl residue from the N-termini of peptides.</text>
</comment>
<dbReference type="Gene3D" id="3.40.350.10">
    <property type="entry name" value="Creatinase/prolidase N-terminal domain"/>
    <property type="match status" value="1"/>
</dbReference>
<dbReference type="Pfam" id="PF00557">
    <property type="entry name" value="Peptidase_M24"/>
    <property type="match status" value="1"/>
</dbReference>
<dbReference type="SMART" id="SM01011">
    <property type="entry name" value="AMP_N"/>
    <property type="match status" value="1"/>
</dbReference>
<dbReference type="GO" id="GO:0070006">
    <property type="term" value="F:metalloaminopeptidase activity"/>
    <property type="evidence" value="ECO:0007669"/>
    <property type="project" value="InterPro"/>
</dbReference>
<keyword evidence="10" id="KW-0482">Metalloprotease</keyword>
<accession>A0A6A5XDL1</accession>
<feature type="region of interest" description="Disordered" evidence="15">
    <location>
        <begin position="721"/>
        <end position="740"/>
    </location>
</feature>
<keyword evidence="9" id="KW-0378">Hydrolase</keyword>
<evidence type="ECO:0000256" key="8">
    <source>
        <dbReference type="ARBA" id="ARBA00022723"/>
    </source>
</evidence>
<keyword evidence="6" id="KW-0031">Aminopeptidase</keyword>
<dbReference type="PANTHER" id="PTHR43226">
    <property type="entry name" value="XAA-PRO AMINOPEPTIDASE 3"/>
    <property type="match status" value="1"/>
</dbReference>
<dbReference type="GO" id="GO:0030145">
    <property type="term" value="F:manganese ion binding"/>
    <property type="evidence" value="ECO:0007669"/>
    <property type="project" value="InterPro"/>
</dbReference>
<feature type="domain" description="Aminopeptidase P N-terminal" evidence="16">
    <location>
        <begin position="38"/>
        <end position="162"/>
    </location>
</feature>
<dbReference type="InterPro" id="IPR001131">
    <property type="entry name" value="Peptidase_M24B_aminopep-P_CS"/>
</dbReference>
<dbReference type="EMBL" id="ML978075">
    <property type="protein sequence ID" value="KAF2011098.1"/>
    <property type="molecule type" value="Genomic_DNA"/>
</dbReference>
<feature type="region of interest" description="Disordered" evidence="15">
    <location>
        <begin position="521"/>
        <end position="568"/>
    </location>
</feature>
<keyword evidence="11" id="KW-0464">Manganese</keyword>
<evidence type="ECO:0000313" key="18">
    <source>
        <dbReference type="Proteomes" id="UP000799778"/>
    </source>
</evidence>
<dbReference type="PROSITE" id="PS00491">
    <property type="entry name" value="PROLINE_PEPTIDASE"/>
    <property type="match status" value="1"/>
</dbReference>